<comment type="catalytic activity">
    <reaction evidence="6 7">
        <text>L-aspartate + ATP = 4-phospho-L-aspartate + ADP</text>
        <dbReference type="Rhea" id="RHEA:23776"/>
        <dbReference type="ChEBI" id="CHEBI:29991"/>
        <dbReference type="ChEBI" id="CHEBI:30616"/>
        <dbReference type="ChEBI" id="CHEBI:57535"/>
        <dbReference type="ChEBI" id="CHEBI:456216"/>
        <dbReference type="EC" id="2.7.2.4"/>
    </reaction>
</comment>
<evidence type="ECO:0000256" key="1">
    <source>
        <dbReference type="ARBA" id="ARBA00010122"/>
    </source>
</evidence>
<keyword evidence="2 7" id="KW-0808">Transferase</keyword>
<dbReference type="AlphaFoldDB" id="A0A832RYN4"/>
<dbReference type="CDD" id="cd04921">
    <property type="entry name" value="ACT_AKi-HSDH-ThrA-like_1"/>
    <property type="match status" value="2"/>
</dbReference>
<dbReference type="Gene3D" id="3.30.2130.10">
    <property type="entry name" value="VC0802-like"/>
    <property type="match status" value="1"/>
</dbReference>
<dbReference type="GO" id="GO:0009090">
    <property type="term" value="P:homoserine biosynthetic process"/>
    <property type="evidence" value="ECO:0007669"/>
    <property type="project" value="TreeGrafter"/>
</dbReference>
<name>A0A832RYN4_9EURY</name>
<dbReference type="InterPro" id="IPR001048">
    <property type="entry name" value="Asp/Glu/Uridylate_kinase"/>
</dbReference>
<dbReference type="InterPro" id="IPR001341">
    <property type="entry name" value="Asp_kinase"/>
</dbReference>
<dbReference type="Gene3D" id="3.30.70.260">
    <property type="match status" value="1"/>
</dbReference>
<sequence length="466" mass="50040">MRLVMKFGGASVADGERIRHVATLVRSYREQGHEIAVVTSAMKGVTDALLMAARAASEKGDADAVLKSVSDIRTQHERAAEVCIEHEPTREHVLDSIATLLDDLERALVGICYLGELTPRSLDYISSFGERLAAPMLAGALQSIGVPSRSMDGMEAGILTDSTHGDARPLDITYERIAQRVAPLLEECVPVVGGFMGADERGVITTLGRGGSDLTASLVGAGIGAHEIWLWKETDGIMTTDPHLVPEARSLRQISYAEAMEMSYFGAKVLHPRAIEPAIRHSIPVRVKNTFHPEREGTLIVADHVPSKSVVKAITVIRNVALITISGSGMIGTIGVAARVFSSLARAGVNIRMISQGSSEANISMVVDEAHAQRAVRTLREEFRHNIVKDVSLNEHVCVVAVVGAGMIGTPGVAGRVFSTMGRNGINVIMISQGSSQSNISFVIDERDARRAVAVLHEEFALHEIE</sequence>
<dbReference type="InterPro" id="IPR005260">
    <property type="entry name" value="Asp_kin_monofn"/>
</dbReference>
<keyword evidence="3" id="KW-0547">Nucleotide-binding</keyword>
<dbReference type="InterPro" id="IPR002912">
    <property type="entry name" value="ACT_dom"/>
</dbReference>
<comment type="caution">
    <text evidence="10">The sequence shown here is derived from an EMBL/GenBank/DDBJ whole genome shotgun (WGS) entry which is preliminary data.</text>
</comment>
<dbReference type="GO" id="GO:0004072">
    <property type="term" value="F:aspartate kinase activity"/>
    <property type="evidence" value="ECO:0007669"/>
    <property type="project" value="UniProtKB-EC"/>
</dbReference>
<evidence type="ECO:0000256" key="3">
    <source>
        <dbReference type="ARBA" id="ARBA00022741"/>
    </source>
</evidence>
<dbReference type="SUPFAM" id="SSF53633">
    <property type="entry name" value="Carbamate kinase-like"/>
    <property type="match status" value="1"/>
</dbReference>
<keyword evidence="5" id="KW-0067">ATP-binding</keyword>
<dbReference type="PIRSF" id="PIRSF000726">
    <property type="entry name" value="Asp_kin"/>
    <property type="match status" value="1"/>
</dbReference>
<feature type="domain" description="ACT" evidence="9">
    <location>
        <begin position="325"/>
        <end position="396"/>
    </location>
</feature>
<gene>
    <name evidence="10" type="ORF">HA299_07070</name>
</gene>
<dbReference type="PROSITE" id="PS51671">
    <property type="entry name" value="ACT"/>
    <property type="match status" value="2"/>
</dbReference>
<dbReference type="NCBIfam" id="TIGR00657">
    <property type="entry name" value="asp_kinases"/>
    <property type="match status" value="1"/>
</dbReference>
<reference evidence="10" key="1">
    <citation type="journal article" date="2020" name="bioRxiv">
        <title>A rank-normalized archaeal taxonomy based on genome phylogeny resolves widespread incomplete and uneven classifications.</title>
        <authorList>
            <person name="Rinke C."/>
            <person name="Chuvochina M."/>
            <person name="Mussig A.J."/>
            <person name="Chaumeil P.-A."/>
            <person name="Waite D.W."/>
            <person name="Whitman W.B."/>
            <person name="Parks D.H."/>
            <person name="Hugenholtz P."/>
        </authorList>
    </citation>
    <scope>NUCLEOTIDE SEQUENCE</scope>
    <source>
        <strain evidence="10">UBA12518</strain>
    </source>
</reference>
<dbReference type="GO" id="GO:0009089">
    <property type="term" value="P:lysine biosynthetic process via diaminopimelate"/>
    <property type="evidence" value="ECO:0007669"/>
    <property type="project" value="UniProtKB-UniPathway"/>
</dbReference>
<proteinExistence type="inferred from homology"/>
<dbReference type="InterPro" id="IPR036393">
    <property type="entry name" value="AceGlu_kinase-like_sf"/>
</dbReference>
<dbReference type="InterPro" id="IPR054352">
    <property type="entry name" value="ACT_Aspartokinase"/>
</dbReference>
<evidence type="ECO:0000256" key="8">
    <source>
        <dbReference type="RuleBase" id="RU004249"/>
    </source>
</evidence>
<dbReference type="PANTHER" id="PTHR21499">
    <property type="entry name" value="ASPARTATE KINASE"/>
    <property type="match status" value="1"/>
</dbReference>
<comment type="pathway">
    <text evidence="8">Amino-acid biosynthesis; L-threonine biosynthesis; L-threonine from L-aspartate: step 1/5.</text>
</comment>
<dbReference type="Pfam" id="PF22468">
    <property type="entry name" value="ACT_9"/>
    <property type="match status" value="2"/>
</dbReference>
<evidence type="ECO:0000256" key="7">
    <source>
        <dbReference type="RuleBase" id="RU003448"/>
    </source>
</evidence>
<dbReference type="UniPathway" id="UPA00050">
    <property type="reaction ID" value="UER00461"/>
</dbReference>
<evidence type="ECO:0000256" key="2">
    <source>
        <dbReference type="ARBA" id="ARBA00022679"/>
    </source>
</evidence>
<dbReference type="UniPathway" id="UPA00034">
    <property type="reaction ID" value="UER00015"/>
</dbReference>
<dbReference type="EC" id="2.7.2.4" evidence="7"/>
<dbReference type="GO" id="GO:0005829">
    <property type="term" value="C:cytosol"/>
    <property type="evidence" value="ECO:0007669"/>
    <property type="project" value="TreeGrafter"/>
</dbReference>
<evidence type="ECO:0000313" key="10">
    <source>
        <dbReference type="EMBL" id="HIH70347.1"/>
    </source>
</evidence>
<evidence type="ECO:0000259" key="9">
    <source>
        <dbReference type="PROSITE" id="PS51671"/>
    </source>
</evidence>
<dbReference type="Pfam" id="PF00696">
    <property type="entry name" value="AA_kinase"/>
    <property type="match status" value="1"/>
</dbReference>
<accession>A0A832RYN4</accession>
<comment type="similarity">
    <text evidence="1 7">Belongs to the aspartokinase family.</text>
</comment>
<dbReference type="UniPathway" id="UPA00051">
    <property type="reaction ID" value="UER00462"/>
</dbReference>
<dbReference type="PANTHER" id="PTHR21499:SF59">
    <property type="entry name" value="ASPARTOKINASE"/>
    <property type="match status" value="1"/>
</dbReference>
<protein>
    <recommendedName>
        <fullName evidence="7">Aspartokinase</fullName>
        <ecNumber evidence="7">2.7.2.4</ecNumber>
    </recommendedName>
</protein>
<evidence type="ECO:0000313" key="11">
    <source>
        <dbReference type="Proteomes" id="UP000600363"/>
    </source>
</evidence>
<comment type="pathway">
    <text evidence="8">Amino-acid biosynthesis; L-lysine biosynthesis via DAP pathway; (S)-tetrahydrodipicolinate from L-aspartate: step 1/4.</text>
</comment>
<comment type="pathway">
    <text evidence="8">Amino-acid biosynthesis; L-methionine biosynthesis via de novo pathway; L-homoserine from L-aspartate: step 1/3.</text>
</comment>
<evidence type="ECO:0000256" key="6">
    <source>
        <dbReference type="ARBA" id="ARBA00047872"/>
    </source>
</evidence>
<dbReference type="GO" id="GO:0005524">
    <property type="term" value="F:ATP binding"/>
    <property type="evidence" value="ECO:0007669"/>
    <property type="project" value="UniProtKB-KW"/>
</dbReference>
<keyword evidence="4 7" id="KW-0418">Kinase</keyword>
<feature type="domain" description="ACT" evidence="9">
    <location>
        <begin position="402"/>
        <end position="466"/>
    </location>
</feature>
<keyword evidence="8" id="KW-0028">Amino-acid biosynthesis</keyword>
<dbReference type="NCBIfam" id="NF004938">
    <property type="entry name" value="PRK06291.1"/>
    <property type="match status" value="1"/>
</dbReference>
<organism evidence="10 11">
    <name type="scientific">Methermicoccus shengliensis</name>
    <dbReference type="NCBI Taxonomy" id="660064"/>
    <lineage>
        <taxon>Archaea</taxon>
        <taxon>Methanobacteriati</taxon>
        <taxon>Methanobacteriota</taxon>
        <taxon>Stenosarchaea group</taxon>
        <taxon>Methanomicrobia</taxon>
        <taxon>Methanosarcinales</taxon>
        <taxon>Methermicoccaceae</taxon>
        <taxon>Methermicoccus</taxon>
    </lineage>
</organism>
<dbReference type="SUPFAM" id="SSF55021">
    <property type="entry name" value="ACT-like"/>
    <property type="match status" value="2"/>
</dbReference>
<dbReference type="RefSeq" id="WP_042687077.1">
    <property type="nucleotide sequence ID" value="NZ_DUIH01000022.1"/>
</dbReference>
<dbReference type="GO" id="GO:0009088">
    <property type="term" value="P:threonine biosynthetic process"/>
    <property type="evidence" value="ECO:0007669"/>
    <property type="project" value="UniProtKB-UniPathway"/>
</dbReference>
<dbReference type="InterPro" id="IPR045865">
    <property type="entry name" value="ACT-like_dom_sf"/>
</dbReference>
<evidence type="ECO:0000256" key="4">
    <source>
        <dbReference type="ARBA" id="ARBA00022777"/>
    </source>
</evidence>
<dbReference type="Gene3D" id="3.40.1160.10">
    <property type="entry name" value="Acetylglutamate kinase-like"/>
    <property type="match status" value="1"/>
</dbReference>
<dbReference type="Proteomes" id="UP000600363">
    <property type="component" value="Unassembled WGS sequence"/>
</dbReference>
<evidence type="ECO:0000256" key="5">
    <source>
        <dbReference type="ARBA" id="ARBA00022840"/>
    </source>
</evidence>
<dbReference type="NCBIfam" id="TIGR00656">
    <property type="entry name" value="asp_kin_monofn"/>
    <property type="match status" value="1"/>
</dbReference>
<dbReference type="EMBL" id="DUIH01000022">
    <property type="protein sequence ID" value="HIH70347.1"/>
    <property type="molecule type" value="Genomic_DNA"/>
</dbReference>